<dbReference type="Proteomes" id="UP000674234">
    <property type="component" value="Unassembled WGS sequence"/>
</dbReference>
<dbReference type="HAMAP" id="MF_01815">
    <property type="entry name" value="FabH"/>
    <property type="match status" value="1"/>
</dbReference>
<comment type="function">
    <text evidence="9">Catalyzes the condensation reaction of fatty acid synthesis by the addition to an acyl acceptor of two carbons from malonyl-ACP. Catalyzes the first condensation reaction which initiates fatty acid synthesis and may therefore play a role in governing the total rate of fatty acid production. Possesses both acetoacetyl-ACP synthase and acetyl transacylase activities. Its substrate specificity determines the biosynthesis of branched-chain and/or straight-chain of fatty acids.</text>
</comment>
<evidence type="ECO:0000256" key="8">
    <source>
        <dbReference type="ARBA" id="ARBA00023315"/>
    </source>
</evidence>
<dbReference type="PANTHER" id="PTHR34069:SF2">
    <property type="entry name" value="BETA-KETOACYL-[ACYL-CARRIER-PROTEIN] SYNTHASE III"/>
    <property type="match status" value="1"/>
</dbReference>
<evidence type="ECO:0000256" key="4">
    <source>
        <dbReference type="ARBA" id="ARBA00022679"/>
    </source>
</evidence>
<keyword evidence="7 9" id="KW-0275">Fatty acid biosynthesis</keyword>
<comment type="catalytic activity">
    <reaction evidence="9">
        <text>malonyl-[ACP] + acetyl-CoA + H(+) = 3-oxobutanoyl-[ACP] + CO2 + CoA</text>
        <dbReference type="Rhea" id="RHEA:12080"/>
        <dbReference type="Rhea" id="RHEA-COMP:9623"/>
        <dbReference type="Rhea" id="RHEA-COMP:9625"/>
        <dbReference type="ChEBI" id="CHEBI:15378"/>
        <dbReference type="ChEBI" id="CHEBI:16526"/>
        <dbReference type="ChEBI" id="CHEBI:57287"/>
        <dbReference type="ChEBI" id="CHEBI:57288"/>
        <dbReference type="ChEBI" id="CHEBI:78449"/>
        <dbReference type="ChEBI" id="CHEBI:78450"/>
        <dbReference type="EC" id="2.3.1.180"/>
    </reaction>
</comment>
<evidence type="ECO:0000256" key="5">
    <source>
        <dbReference type="ARBA" id="ARBA00022832"/>
    </source>
</evidence>
<keyword evidence="3 9" id="KW-0444">Lipid biosynthesis</keyword>
<keyword evidence="2 9" id="KW-0963">Cytoplasm</keyword>
<feature type="domain" description="Beta-ketoacyl-[acyl-carrier-protein] synthase III C-terminal" evidence="10">
    <location>
        <begin position="244"/>
        <end position="333"/>
    </location>
</feature>
<dbReference type="GO" id="GO:0005737">
    <property type="term" value="C:cytoplasm"/>
    <property type="evidence" value="ECO:0007669"/>
    <property type="project" value="UniProtKB-SubCell"/>
</dbReference>
<dbReference type="EC" id="2.3.1.180" evidence="9"/>
<feature type="domain" description="Beta-ketoacyl-[acyl-carrier-protein] synthase III N-terminal" evidence="11">
    <location>
        <begin position="113"/>
        <end position="192"/>
    </location>
</feature>
<comment type="domain">
    <text evidence="9">The last Arg residue of the ACP-binding site is essential for the weak association between ACP/AcpP and FabH.</text>
</comment>
<dbReference type="InterPro" id="IPR013751">
    <property type="entry name" value="ACP_syn_III_N"/>
</dbReference>
<dbReference type="EMBL" id="JAFCNB010000014">
    <property type="protein sequence ID" value="MBP2706827.1"/>
    <property type="molecule type" value="Genomic_DNA"/>
</dbReference>
<dbReference type="SUPFAM" id="SSF53901">
    <property type="entry name" value="Thiolase-like"/>
    <property type="match status" value="1"/>
</dbReference>
<evidence type="ECO:0000256" key="1">
    <source>
        <dbReference type="ARBA" id="ARBA00008642"/>
    </source>
</evidence>
<evidence type="ECO:0000256" key="7">
    <source>
        <dbReference type="ARBA" id="ARBA00023160"/>
    </source>
</evidence>
<comment type="similarity">
    <text evidence="1 9">Belongs to the thiolase-like superfamily. FabH family.</text>
</comment>
<evidence type="ECO:0000256" key="3">
    <source>
        <dbReference type="ARBA" id="ARBA00022516"/>
    </source>
</evidence>
<dbReference type="InterPro" id="IPR016039">
    <property type="entry name" value="Thiolase-like"/>
</dbReference>
<dbReference type="GO" id="GO:0006633">
    <property type="term" value="P:fatty acid biosynthetic process"/>
    <property type="evidence" value="ECO:0007669"/>
    <property type="project" value="UniProtKB-UniRule"/>
</dbReference>
<comment type="subcellular location">
    <subcellularLocation>
        <location evidence="9">Cytoplasm</location>
    </subcellularLocation>
</comment>
<keyword evidence="4 9" id="KW-0808">Transferase</keyword>
<accession>A0A941AL45</accession>
<reference evidence="12" key="1">
    <citation type="submission" date="2021-02" db="EMBL/GenBank/DDBJ databases">
        <title>Draft genome sequence of Microbispora sp. RL4-1S isolated from rice leaves in Thailand.</title>
        <authorList>
            <person name="Muangham S."/>
            <person name="Duangmal K."/>
        </authorList>
    </citation>
    <scope>NUCLEOTIDE SEQUENCE</scope>
    <source>
        <strain evidence="12">RL4-1S</strain>
    </source>
</reference>
<keyword evidence="9" id="KW-0511">Multifunctional enzyme</keyword>
<dbReference type="Pfam" id="PF08541">
    <property type="entry name" value="ACP_syn_III_C"/>
    <property type="match status" value="1"/>
</dbReference>
<evidence type="ECO:0000313" key="12">
    <source>
        <dbReference type="EMBL" id="MBP2706827.1"/>
    </source>
</evidence>
<keyword evidence="6 9" id="KW-0443">Lipid metabolism</keyword>
<comment type="pathway">
    <text evidence="9">Lipid metabolism; fatty acid biosynthesis.</text>
</comment>
<keyword evidence="5 9" id="KW-0276">Fatty acid metabolism</keyword>
<comment type="caution">
    <text evidence="12">The sequence shown here is derived from an EMBL/GenBank/DDBJ whole genome shotgun (WGS) entry which is preliminary data.</text>
</comment>
<dbReference type="GO" id="GO:0033818">
    <property type="term" value="F:beta-ketoacyl-acyl-carrier-protein synthase III activity"/>
    <property type="evidence" value="ECO:0007669"/>
    <property type="project" value="UniProtKB-UniRule"/>
</dbReference>
<evidence type="ECO:0000259" key="11">
    <source>
        <dbReference type="Pfam" id="PF08545"/>
    </source>
</evidence>
<dbReference type="NCBIfam" id="NF006829">
    <property type="entry name" value="PRK09352.1"/>
    <property type="match status" value="1"/>
</dbReference>
<dbReference type="Pfam" id="PF08545">
    <property type="entry name" value="ACP_syn_III"/>
    <property type="match status" value="1"/>
</dbReference>
<dbReference type="InterPro" id="IPR004655">
    <property type="entry name" value="FabH"/>
</dbReference>
<feature type="active site" evidence="9">
    <location>
        <position position="290"/>
    </location>
</feature>
<keyword evidence="13" id="KW-1185">Reference proteome</keyword>
<dbReference type="NCBIfam" id="TIGR00747">
    <property type="entry name" value="fabH"/>
    <property type="match status" value="1"/>
</dbReference>
<sequence>MNPVPSPGRAAVITGLGGWVPPRVVTNDDLAQVLDTSDEWIRSRTGIRSRHVVDPGTATAALAVEAGGLALKSAGGVDVDSVIVATTTPERLCPATAPLVASRLGLTGVAAHDVSAVCTGFLYGLADAVGQIVAGIAKRVLLIGAEAFTTIIDPADRHTAVIFGDGAGAVVLRAGEAGEHGAIGPIVLGSDGGLADLITIPAGGSQQRSTGRPAPPEEHFFRMRGREVYRHAVERVTDAARSALNRAGWAPADVGRFIPHQANARICDTVADDLGIAPERRASNIERVGNTAAASIPLLMADEAAAGSLAAGDRVLLAAFGGGATWGAATLTWPLLPAPALQ</sequence>
<dbReference type="GO" id="GO:0004315">
    <property type="term" value="F:3-oxoacyl-[acyl-carrier-protein] synthase activity"/>
    <property type="evidence" value="ECO:0007669"/>
    <property type="project" value="InterPro"/>
</dbReference>
<evidence type="ECO:0000256" key="2">
    <source>
        <dbReference type="ARBA" id="ARBA00022490"/>
    </source>
</evidence>
<dbReference type="CDD" id="cd00830">
    <property type="entry name" value="KAS_III"/>
    <property type="match status" value="1"/>
</dbReference>
<dbReference type="AlphaFoldDB" id="A0A941AL45"/>
<feature type="region of interest" description="ACP-binding" evidence="9">
    <location>
        <begin position="261"/>
        <end position="265"/>
    </location>
</feature>
<dbReference type="RefSeq" id="WP_210158107.1">
    <property type="nucleotide sequence ID" value="NZ_JAFCNB010000014.1"/>
</dbReference>
<evidence type="ECO:0000313" key="13">
    <source>
        <dbReference type="Proteomes" id="UP000674234"/>
    </source>
</evidence>
<evidence type="ECO:0000256" key="6">
    <source>
        <dbReference type="ARBA" id="ARBA00023098"/>
    </source>
</evidence>
<name>A0A941AL45_9ACTN</name>
<dbReference type="GO" id="GO:0044550">
    <property type="term" value="P:secondary metabolite biosynthetic process"/>
    <property type="evidence" value="ECO:0007669"/>
    <property type="project" value="TreeGrafter"/>
</dbReference>
<proteinExistence type="inferred from homology"/>
<evidence type="ECO:0000259" key="10">
    <source>
        <dbReference type="Pfam" id="PF08541"/>
    </source>
</evidence>
<evidence type="ECO:0000256" key="9">
    <source>
        <dbReference type="HAMAP-Rule" id="MF_01815"/>
    </source>
</evidence>
<organism evidence="12 13">
    <name type="scientific">Microbispora oryzae</name>
    <dbReference type="NCBI Taxonomy" id="2806554"/>
    <lineage>
        <taxon>Bacteria</taxon>
        <taxon>Bacillati</taxon>
        <taxon>Actinomycetota</taxon>
        <taxon>Actinomycetes</taxon>
        <taxon>Streptosporangiales</taxon>
        <taxon>Streptosporangiaceae</taxon>
        <taxon>Microbispora</taxon>
    </lineage>
</organism>
<feature type="active site" evidence="9">
    <location>
        <position position="118"/>
    </location>
</feature>
<keyword evidence="8 9" id="KW-0012">Acyltransferase</keyword>
<protein>
    <recommendedName>
        <fullName evidence="9">Beta-ketoacyl-[acyl-carrier-protein] synthase III</fullName>
        <shortName evidence="9">Beta-ketoacyl-ACP synthase III</shortName>
        <shortName evidence="9">KAS III</shortName>
        <ecNumber evidence="9">2.3.1.180</ecNumber>
    </recommendedName>
    <alternativeName>
        <fullName evidence="9">3-oxoacyl-[acyl-carrier-protein] synthase 3</fullName>
    </alternativeName>
    <alternativeName>
        <fullName evidence="9">3-oxoacyl-[acyl-carrier-protein] synthase III</fullName>
    </alternativeName>
</protein>
<feature type="active site" evidence="9">
    <location>
        <position position="260"/>
    </location>
</feature>
<dbReference type="InterPro" id="IPR013747">
    <property type="entry name" value="ACP_syn_III_C"/>
</dbReference>
<dbReference type="Gene3D" id="3.40.47.10">
    <property type="match status" value="1"/>
</dbReference>
<dbReference type="PANTHER" id="PTHR34069">
    <property type="entry name" value="3-OXOACYL-[ACYL-CARRIER-PROTEIN] SYNTHASE 3"/>
    <property type="match status" value="1"/>
</dbReference>
<gene>
    <name evidence="9" type="primary">fabH</name>
    <name evidence="12" type="ORF">JOL79_23760</name>
</gene>
<comment type="subunit">
    <text evidence="9">Homodimer.</text>
</comment>